<proteinExistence type="predicted"/>
<dbReference type="AlphaFoldDB" id="A0A391NTW7"/>
<evidence type="ECO:0000313" key="2">
    <source>
        <dbReference type="Proteomes" id="UP000265618"/>
    </source>
</evidence>
<dbReference type="EMBL" id="BDIP01000153">
    <property type="protein sequence ID" value="GCA62089.1"/>
    <property type="molecule type" value="Genomic_DNA"/>
</dbReference>
<comment type="caution">
    <text evidence="1">The sequence shown here is derived from an EMBL/GenBank/DDBJ whole genome shotgun (WGS) entry which is preliminary data.</text>
</comment>
<sequence length="91" mass="9964">MPRAVKVPAGAEECGLDASIWGMTFDTAEECLAEMERQSGKQWEMVGKGVKQRRVKCLSGTGPEPYRKPPVVGWNCVSSMWMSLVSVSISV</sequence>
<name>A0A391NTW7_9EUKA</name>
<evidence type="ECO:0000313" key="1">
    <source>
        <dbReference type="EMBL" id="GCA62089.1"/>
    </source>
</evidence>
<reference evidence="1 2" key="1">
    <citation type="journal article" date="2018" name="PLoS ONE">
        <title>The draft genome of Kipferlia bialata reveals reductive genome evolution in fornicate parasites.</title>
        <authorList>
            <person name="Tanifuji G."/>
            <person name="Takabayashi S."/>
            <person name="Kume K."/>
            <person name="Takagi M."/>
            <person name="Nakayama T."/>
            <person name="Kamikawa R."/>
            <person name="Inagaki Y."/>
            <person name="Hashimoto T."/>
        </authorList>
    </citation>
    <scope>NUCLEOTIDE SEQUENCE [LARGE SCALE GENOMIC DNA]</scope>
    <source>
        <strain evidence="1">NY0173</strain>
    </source>
</reference>
<dbReference type="Proteomes" id="UP000265618">
    <property type="component" value="Unassembled WGS sequence"/>
</dbReference>
<keyword evidence="2" id="KW-1185">Reference proteome</keyword>
<gene>
    <name evidence="1" type="ORF">KIPB_001144</name>
</gene>
<accession>A0A391NTW7</accession>
<organism evidence="1 2">
    <name type="scientific">Kipferlia bialata</name>
    <dbReference type="NCBI Taxonomy" id="797122"/>
    <lineage>
        <taxon>Eukaryota</taxon>
        <taxon>Metamonada</taxon>
        <taxon>Carpediemonas-like organisms</taxon>
        <taxon>Kipferlia</taxon>
    </lineage>
</organism>
<protein>
    <submittedName>
        <fullName evidence="1">Uncharacterized protein</fullName>
    </submittedName>
</protein>